<organism evidence="1 2">
    <name type="scientific">Paenibacillus tianjinensis</name>
    <dbReference type="NCBI Taxonomy" id="2810347"/>
    <lineage>
        <taxon>Bacteria</taxon>
        <taxon>Bacillati</taxon>
        <taxon>Bacillota</taxon>
        <taxon>Bacilli</taxon>
        <taxon>Bacillales</taxon>
        <taxon>Paenibacillaceae</taxon>
        <taxon>Paenibacillus</taxon>
    </lineage>
</organism>
<reference evidence="1 2" key="1">
    <citation type="submission" date="2021-02" db="EMBL/GenBank/DDBJ databases">
        <title>Paenibacillus tianjinensis sp. nov.</title>
        <authorList>
            <person name="Liu H."/>
        </authorList>
    </citation>
    <scope>NUCLEOTIDE SEQUENCE [LARGE SCALE GENOMIC DNA]</scope>
    <source>
        <strain evidence="1 2">TB2019</strain>
    </source>
</reference>
<evidence type="ECO:0000313" key="2">
    <source>
        <dbReference type="Proteomes" id="UP000663452"/>
    </source>
</evidence>
<sequence>MLWRNNLNILTDNLIFINQLQNFDVLNESILYIRFLFGFRSKVWIKWFDSVEELQRYVGVPIPSWVIGTIYGKDILIVNYERWKHKNIGTLEELIIHEFSHIVLHSKLRSSCPLWLDEGLAVYLSGQINNFALDAFNHVKTDVYNLNYDDEVFYISSAKAVKKLVDSFGVNSIIDRMLILESFENDAIFGRQQVKALLER</sequence>
<keyword evidence="2" id="KW-1185">Reference proteome</keyword>
<proteinExistence type="predicted"/>
<dbReference type="RefSeq" id="WP_206101824.1">
    <property type="nucleotide sequence ID" value="NZ_CP070969.1"/>
</dbReference>
<gene>
    <name evidence="1" type="ORF">JRJ22_23930</name>
</gene>
<dbReference type="EMBL" id="CP070969">
    <property type="protein sequence ID" value="QSF44233.1"/>
    <property type="molecule type" value="Genomic_DNA"/>
</dbReference>
<evidence type="ECO:0000313" key="1">
    <source>
        <dbReference type="EMBL" id="QSF44233.1"/>
    </source>
</evidence>
<accession>A0ABX7LBR4</accession>
<evidence type="ECO:0008006" key="3">
    <source>
        <dbReference type="Google" id="ProtNLM"/>
    </source>
</evidence>
<protein>
    <recommendedName>
        <fullName evidence="3">Peptidase MA-like domain-containing protein</fullName>
    </recommendedName>
</protein>
<dbReference type="Proteomes" id="UP000663452">
    <property type="component" value="Chromosome"/>
</dbReference>
<name>A0ABX7LBR4_9BACL</name>